<comment type="caution">
    <text evidence="1">The sequence shown here is derived from an EMBL/GenBank/DDBJ whole genome shotgun (WGS) entry which is preliminary data.</text>
</comment>
<proteinExistence type="predicted"/>
<evidence type="ECO:0000313" key="1">
    <source>
        <dbReference type="EMBL" id="MFD0738577.1"/>
    </source>
</evidence>
<protein>
    <submittedName>
        <fullName evidence="1">Phytoene/squalene synthase family protein</fullName>
    </submittedName>
</protein>
<evidence type="ECO:0000313" key="2">
    <source>
        <dbReference type="Proteomes" id="UP001597090"/>
    </source>
</evidence>
<dbReference type="EMBL" id="JBHTIH010000002">
    <property type="protein sequence ID" value="MFD0738577.1"/>
    <property type="molecule type" value="Genomic_DNA"/>
</dbReference>
<gene>
    <name evidence="1" type="ORF">ACFQZQ_04655</name>
</gene>
<organism evidence="1 2">
    <name type="scientific">Lysobacter koreensis</name>
    <dbReference type="NCBI Taxonomy" id="266122"/>
    <lineage>
        <taxon>Bacteria</taxon>
        <taxon>Pseudomonadati</taxon>
        <taxon>Pseudomonadota</taxon>
        <taxon>Gammaproteobacteria</taxon>
        <taxon>Lysobacterales</taxon>
        <taxon>Lysobacteraceae</taxon>
        <taxon>Lysobacter</taxon>
    </lineage>
</organism>
<keyword evidence="2" id="KW-1185">Reference proteome</keyword>
<accession>A0ABW2YK64</accession>
<reference evidence="2" key="1">
    <citation type="journal article" date="2019" name="Int. J. Syst. Evol. Microbiol.">
        <title>The Global Catalogue of Microorganisms (GCM) 10K type strain sequencing project: providing services to taxonomists for standard genome sequencing and annotation.</title>
        <authorList>
            <consortium name="The Broad Institute Genomics Platform"/>
            <consortium name="The Broad Institute Genome Sequencing Center for Infectious Disease"/>
            <person name="Wu L."/>
            <person name="Ma J."/>
        </authorList>
    </citation>
    <scope>NUCLEOTIDE SEQUENCE [LARGE SCALE GENOMIC DNA]</scope>
    <source>
        <strain evidence="2">CCUG 55491</strain>
    </source>
</reference>
<name>A0ABW2YK64_9GAMM</name>
<sequence length="236" mass="25658">MPASSDADALATFVGKWRARWPEWSVAEVFVLPSQRAKALAWAALQQELTDAAWAGSDPRPGEAKLGWWQEELHGWSRGARRHPLGIALQREPAPWARLAASLPALQGSRARPHDEDEAFAALQLFADAASAVDAALFGNGDGSARLIGGQLLQQRLSHDAAAAVPLDVLARAGDGEGVDQWTQALQQRWPSACDAPRPRRVWAALALARLQRGDANRPLSAWRALWTAWRAARHG</sequence>
<dbReference type="Proteomes" id="UP001597090">
    <property type="component" value="Unassembled WGS sequence"/>
</dbReference>
<dbReference type="RefSeq" id="WP_386811490.1">
    <property type="nucleotide sequence ID" value="NZ_JBHTIH010000002.1"/>
</dbReference>